<gene>
    <name evidence="2" type="ORF">FUA23_01745</name>
</gene>
<dbReference type="EMBL" id="VOXD01000002">
    <property type="protein sequence ID" value="TXF91560.1"/>
    <property type="molecule type" value="Genomic_DNA"/>
</dbReference>
<keyword evidence="1" id="KW-0472">Membrane</keyword>
<dbReference type="AlphaFoldDB" id="A0A5C7G0C4"/>
<sequence>MEFNRFLFGVPAPINFFLLSAFCFLLSAFCFLLSAFCFLLSAFCFLLSAFCFLLSAFAVTSPKITTYVTHN</sequence>
<feature type="transmembrane region" description="Helical" evidence="1">
    <location>
        <begin position="12"/>
        <end position="33"/>
    </location>
</feature>
<name>A0A5C7G0C4_9BACT</name>
<comment type="caution">
    <text evidence="2">The sequence shown here is derived from an EMBL/GenBank/DDBJ whole genome shotgun (WGS) entry which is preliminary data.</text>
</comment>
<organism evidence="2 3">
    <name type="scientific">Neolewinella aurantiaca</name>
    <dbReference type="NCBI Taxonomy" id="2602767"/>
    <lineage>
        <taxon>Bacteria</taxon>
        <taxon>Pseudomonadati</taxon>
        <taxon>Bacteroidota</taxon>
        <taxon>Saprospiria</taxon>
        <taxon>Saprospirales</taxon>
        <taxon>Lewinellaceae</taxon>
        <taxon>Neolewinella</taxon>
    </lineage>
</organism>
<evidence type="ECO:0000256" key="1">
    <source>
        <dbReference type="SAM" id="Phobius"/>
    </source>
</evidence>
<keyword evidence="1" id="KW-1133">Transmembrane helix</keyword>
<feature type="transmembrane region" description="Helical" evidence="1">
    <location>
        <begin position="38"/>
        <end position="59"/>
    </location>
</feature>
<evidence type="ECO:0000313" key="2">
    <source>
        <dbReference type="EMBL" id="TXF91560.1"/>
    </source>
</evidence>
<dbReference type="Proteomes" id="UP000321907">
    <property type="component" value="Unassembled WGS sequence"/>
</dbReference>
<keyword evidence="3" id="KW-1185">Reference proteome</keyword>
<evidence type="ECO:0000313" key="3">
    <source>
        <dbReference type="Proteomes" id="UP000321907"/>
    </source>
</evidence>
<keyword evidence="1" id="KW-0812">Transmembrane</keyword>
<accession>A0A5C7G0C4</accession>
<proteinExistence type="predicted"/>
<reference evidence="2 3" key="1">
    <citation type="submission" date="2019-08" db="EMBL/GenBank/DDBJ databases">
        <title>Lewinella sp. strain SSH13 Genome sequencing and assembly.</title>
        <authorList>
            <person name="Kim I."/>
        </authorList>
    </citation>
    <scope>NUCLEOTIDE SEQUENCE [LARGE SCALE GENOMIC DNA]</scope>
    <source>
        <strain evidence="2 3">SSH13</strain>
    </source>
</reference>
<protein>
    <submittedName>
        <fullName evidence="2">Uncharacterized protein</fullName>
    </submittedName>
</protein>